<feature type="transmembrane region" description="Helical" evidence="7">
    <location>
        <begin position="54"/>
        <end position="78"/>
    </location>
</feature>
<evidence type="ECO:0000256" key="1">
    <source>
        <dbReference type="ARBA" id="ARBA00004651"/>
    </source>
</evidence>
<reference evidence="9 10" key="1">
    <citation type="submission" date="2018-08" db="EMBL/GenBank/DDBJ databases">
        <title>A genome reference for cultivated species of the human gut microbiota.</title>
        <authorList>
            <person name="Zou Y."/>
            <person name="Xue W."/>
            <person name="Luo G."/>
        </authorList>
    </citation>
    <scope>NUCLEOTIDE SEQUENCE [LARGE SCALE GENOMIC DNA]</scope>
    <source>
        <strain evidence="9 10">AM30-26</strain>
    </source>
</reference>
<dbReference type="PANTHER" id="PTHR42775:SF2">
    <property type="entry name" value="PERMEASE"/>
    <property type="match status" value="1"/>
</dbReference>
<feature type="transmembrane region" description="Helical" evidence="7">
    <location>
        <begin position="90"/>
        <end position="108"/>
    </location>
</feature>
<evidence type="ECO:0000256" key="2">
    <source>
        <dbReference type="ARBA" id="ARBA00006386"/>
    </source>
</evidence>
<dbReference type="RefSeq" id="WP_117981719.1">
    <property type="nucleotide sequence ID" value="NZ_AP022660.1"/>
</dbReference>
<feature type="transmembrane region" description="Helical" evidence="7">
    <location>
        <begin position="12"/>
        <end position="33"/>
    </location>
</feature>
<evidence type="ECO:0000256" key="3">
    <source>
        <dbReference type="ARBA" id="ARBA00022475"/>
    </source>
</evidence>
<evidence type="ECO:0000313" key="11">
    <source>
        <dbReference type="Proteomes" id="UP000500882"/>
    </source>
</evidence>
<evidence type="ECO:0000313" key="10">
    <source>
        <dbReference type="Proteomes" id="UP000284785"/>
    </source>
</evidence>
<keyword evidence="4 7" id="KW-0812">Transmembrane</keyword>
<sequence>MNTLLDTLQYFVFITIELIALFMLISAAVEIILMYIPEETIRKKLSGSGIMGNVIAAGFGALTPFCACSTIPMTVGFLNAGVPFGSTMSFLIASPLLNPIIIGMLGALVGFKAMVFYFVIAFICSVAFGYVLEKIGAQKYVKNVRVKPSCCSGSEQPKNKRLLPFRQKIKIAFINAWGSLRPIMIYLLIGVALGAGIYGYMPQDFVLKIAGADNPLAIPVAAVLGIPLYIRAETAIPIGIALMGKGMSIGAVIALVIGGAGMAIPEMSMLASIFKKKLVGMIVAVIFLTAVIAGYVFNLFL</sequence>
<feature type="transmembrane region" description="Helical" evidence="7">
    <location>
        <begin position="278"/>
        <end position="297"/>
    </location>
</feature>
<keyword evidence="5 7" id="KW-1133">Transmembrane helix</keyword>
<feature type="transmembrane region" description="Helical" evidence="7">
    <location>
        <begin position="236"/>
        <end position="257"/>
    </location>
</feature>
<evidence type="ECO:0000256" key="6">
    <source>
        <dbReference type="ARBA" id="ARBA00023136"/>
    </source>
</evidence>
<evidence type="ECO:0000256" key="4">
    <source>
        <dbReference type="ARBA" id="ARBA00022692"/>
    </source>
</evidence>
<dbReference type="EMBL" id="AP022660">
    <property type="protein sequence ID" value="BCA49427.1"/>
    <property type="molecule type" value="Genomic_DNA"/>
</dbReference>
<evidence type="ECO:0000313" key="8">
    <source>
        <dbReference type="EMBL" id="BCA49427.1"/>
    </source>
</evidence>
<dbReference type="GeneID" id="66309362"/>
<keyword evidence="3" id="KW-1003">Cell membrane</keyword>
<name>A0A414H8Z4_BACT4</name>
<evidence type="ECO:0000256" key="5">
    <source>
        <dbReference type="ARBA" id="ARBA00022989"/>
    </source>
</evidence>
<feature type="transmembrane region" description="Helical" evidence="7">
    <location>
        <begin position="115"/>
        <end position="132"/>
    </location>
</feature>
<proteinExistence type="inferred from homology"/>
<dbReference type="AlphaFoldDB" id="A0A414H8Z4"/>
<dbReference type="PANTHER" id="PTHR42775">
    <property type="entry name" value="PERMEASE RV2963-RELATED"/>
    <property type="match status" value="1"/>
</dbReference>
<dbReference type="InterPro" id="IPR053166">
    <property type="entry name" value="UPF0718_permease"/>
</dbReference>
<reference evidence="8 11" key="2">
    <citation type="submission" date="2020-02" db="EMBL/GenBank/DDBJ databases">
        <title>Whole-genome sequencing and comparative analysis of the genomes of Bacteroides thetaiotaomicron and Escherichia coli isolated from a healthy resident in Vietnam.</title>
        <authorList>
            <person name="Mohsin M."/>
            <person name="Tanaka K."/>
            <person name="Kawahara R."/>
            <person name="Kondo S."/>
            <person name="Noguchi H."/>
            <person name="Motooka D."/>
            <person name="Nakamura S."/>
            <person name="Khong D.T."/>
            <person name="Nguyen T.N."/>
            <person name="Tran H.T."/>
            <person name="Yamamoto Y."/>
        </authorList>
    </citation>
    <scope>NUCLEOTIDE SEQUENCE [LARGE SCALE GENOMIC DNA]</scope>
    <source>
        <strain evidence="8 11">F9-2</strain>
    </source>
</reference>
<dbReference type="InterPro" id="IPR005524">
    <property type="entry name" value="DUF318"/>
</dbReference>
<feature type="transmembrane region" description="Helical" evidence="7">
    <location>
        <begin position="183"/>
        <end position="200"/>
    </location>
</feature>
<organism evidence="9 10">
    <name type="scientific">Bacteroides thetaiotaomicron</name>
    <dbReference type="NCBI Taxonomy" id="818"/>
    <lineage>
        <taxon>Bacteria</taxon>
        <taxon>Pseudomonadati</taxon>
        <taxon>Bacteroidota</taxon>
        <taxon>Bacteroidia</taxon>
        <taxon>Bacteroidales</taxon>
        <taxon>Bacteroidaceae</taxon>
        <taxon>Bacteroides</taxon>
    </lineage>
</organism>
<gene>
    <name evidence="8" type="ORF">BatF92_13690</name>
    <name evidence="9" type="ORF">DW780_26850</name>
</gene>
<comment type="similarity">
    <text evidence="2">Belongs to the UPF0718 family.</text>
</comment>
<dbReference type="Pfam" id="PF03773">
    <property type="entry name" value="ArsP_1"/>
    <property type="match status" value="1"/>
</dbReference>
<dbReference type="GO" id="GO:0005886">
    <property type="term" value="C:plasma membrane"/>
    <property type="evidence" value="ECO:0007669"/>
    <property type="project" value="UniProtKB-SubCell"/>
</dbReference>
<evidence type="ECO:0000313" key="9">
    <source>
        <dbReference type="EMBL" id="RHD79926.1"/>
    </source>
</evidence>
<feature type="transmembrane region" description="Helical" evidence="7">
    <location>
        <begin position="212"/>
        <end position="230"/>
    </location>
</feature>
<dbReference type="Proteomes" id="UP000500882">
    <property type="component" value="Chromosome"/>
</dbReference>
<dbReference type="Proteomes" id="UP000284785">
    <property type="component" value="Unassembled WGS sequence"/>
</dbReference>
<accession>A0A414H8Z4</accession>
<evidence type="ECO:0000256" key="7">
    <source>
        <dbReference type="SAM" id="Phobius"/>
    </source>
</evidence>
<protein>
    <submittedName>
        <fullName evidence="9">Permease</fullName>
    </submittedName>
</protein>
<comment type="subcellular location">
    <subcellularLocation>
        <location evidence="1">Cell membrane</location>
        <topology evidence="1">Multi-pass membrane protein</topology>
    </subcellularLocation>
</comment>
<keyword evidence="6 7" id="KW-0472">Membrane</keyword>
<dbReference type="EMBL" id="QSJP01000041">
    <property type="protein sequence ID" value="RHD79926.1"/>
    <property type="molecule type" value="Genomic_DNA"/>
</dbReference>